<dbReference type="GO" id="GO:0005524">
    <property type="term" value="F:ATP binding"/>
    <property type="evidence" value="ECO:0007669"/>
    <property type="project" value="InterPro"/>
</dbReference>
<dbReference type="InterPro" id="IPR001245">
    <property type="entry name" value="Ser-Thr/Tyr_kinase_cat_dom"/>
</dbReference>
<evidence type="ECO:0000259" key="2">
    <source>
        <dbReference type="PROSITE" id="PS50011"/>
    </source>
</evidence>
<dbReference type="Pfam" id="PF00069">
    <property type="entry name" value="Pkinase"/>
    <property type="match status" value="1"/>
</dbReference>
<feature type="domain" description="Protein kinase" evidence="2">
    <location>
        <begin position="386"/>
        <end position="815"/>
    </location>
</feature>
<feature type="compositionally biased region" description="Low complexity" evidence="1">
    <location>
        <begin position="144"/>
        <end position="157"/>
    </location>
</feature>
<keyword evidence="4" id="KW-1185">Reference proteome</keyword>
<dbReference type="InterPro" id="IPR011009">
    <property type="entry name" value="Kinase-like_dom_sf"/>
</dbReference>
<dbReference type="EMBL" id="BRXU01000031">
    <property type="protein sequence ID" value="GLC59940.1"/>
    <property type="molecule type" value="Genomic_DNA"/>
</dbReference>
<feature type="compositionally biased region" description="Basic and acidic residues" evidence="1">
    <location>
        <begin position="648"/>
        <end position="659"/>
    </location>
</feature>
<dbReference type="Gene3D" id="1.10.510.10">
    <property type="entry name" value="Transferase(Phosphotransferase) domain 1"/>
    <property type="match status" value="1"/>
</dbReference>
<protein>
    <recommendedName>
        <fullName evidence="2">Protein kinase domain-containing protein</fullName>
    </recommendedName>
</protein>
<feature type="region of interest" description="Disordered" evidence="1">
    <location>
        <begin position="761"/>
        <end position="782"/>
    </location>
</feature>
<feature type="compositionally biased region" description="Gly residues" evidence="1">
    <location>
        <begin position="324"/>
        <end position="333"/>
    </location>
</feature>
<dbReference type="PANTHER" id="PTHR44329">
    <property type="entry name" value="SERINE/THREONINE-PROTEIN KINASE TNNI3K-RELATED"/>
    <property type="match status" value="1"/>
</dbReference>
<feature type="region of interest" description="Disordered" evidence="1">
    <location>
        <begin position="635"/>
        <end position="697"/>
    </location>
</feature>
<evidence type="ECO:0000313" key="3">
    <source>
        <dbReference type="EMBL" id="GLC59940.1"/>
    </source>
</evidence>
<dbReference type="GO" id="GO:0004674">
    <property type="term" value="F:protein serine/threonine kinase activity"/>
    <property type="evidence" value="ECO:0007669"/>
    <property type="project" value="TreeGrafter"/>
</dbReference>
<gene>
    <name evidence="3" type="primary">PLEST005659</name>
    <name evidence="3" type="ORF">PLESTB_001556200</name>
</gene>
<comment type="caution">
    <text evidence="3">The sequence shown here is derived from an EMBL/GenBank/DDBJ whole genome shotgun (WGS) entry which is preliminary data.</text>
</comment>
<dbReference type="SUPFAM" id="SSF56112">
    <property type="entry name" value="Protein kinase-like (PK-like)"/>
    <property type="match status" value="1"/>
</dbReference>
<feature type="compositionally biased region" description="Gly residues" evidence="1">
    <location>
        <begin position="679"/>
        <end position="692"/>
    </location>
</feature>
<feature type="compositionally biased region" description="Low complexity" evidence="1">
    <location>
        <begin position="660"/>
        <end position="670"/>
    </location>
</feature>
<organism evidence="3 4">
    <name type="scientific">Pleodorina starrii</name>
    <dbReference type="NCBI Taxonomy" id="330485"/>
    <lineage>
        <taxon>Eukaryota</taxon>
        <taxon>Viridiplantae</taxon>
        <taxon>Chlorophyta</taxon>
        <taxon>core chlorophytes</taxon>
        <taxon>Chlorophyceae</taxon>
        <taxon>CS clade</taxon>
        <taxon>Chlamydomonadales</taxon>
        <taxon>Volvocaceae</taxon>
        <taxon>Pleodorina</taxon>
    </lineage>
</organism>
<sequence>MNFLACFGRGKTAHSSSNTHREFQQPCQYRVQLEAPCTDAQGGDVPEAARLEAPFEADACASPFRSVNIAPVAERDNQSQDGSNQEVNTGMFMLHTSHSSNKSVPQWAQRLTRSNPLANDHLEGHLLPAGLDLPTLQRLLLDSSPSAASNTTTSATAQEFQRQSLRTGPGGGAGGVFRAPSAEAASSQAPGRGGGAAAGEDGAPDLRNLTCEQLVRLCQPQDIISDLAGLTLIGQGRLSVACQALWRGARVAVKFSSSRSLHPSSSAIIRQALVSKALAHPNVIQHYSVRCCRLGPAAAPAVAAPAPLSQAPSPPPEAAPAPAGDGGAGGGGFKSVASAPVSSSRNAERGEGGAAAVAAAAADGGLAALHHLSGPAATAASANNAFTTTVSVGAAACGDDDACNRLPTDGQVEDLVAADPPVVVATCRQVAAAGAPPPLAHVAATAGGNRALKAPSQARLDAAAAATLAKAAASPPPPPHLHASVAAAVAAATGSPGCSLSFSSHEGFGNPFGSVRNTLNLDLVAALVAATEGDYLTAIITEYADKSTLHRAVMRGLFQPNRVWNARVALRALLRTALELAFALQHLHGRGVVHGSLRPANVLLKSANLDRRGFTAKVSNFSLARVCLGDYDDEVLAPAHPPPPPGRPPREVREDRRGDAAAADADAVADADARRRSDNGGGGSGGGSGGSGEVDASELPFWSPEQLKGHVVGKPSDVYAFGVTLYCMCTSRLPYTGLPASEVVRGVSAGLLQPQWPDAVPAAVDGTQSPPPQQQQQPPLQPTPEAIRALCAQCWQSDPRARPTFSQICARLQAIEYALREQLRQQARNVGGAALEFSGPQAQGQAPAPAAAADAAGSSSGGGGSGLAGRISTVAQA</sequence>
<feature type="compositionally biased region" description="Low complexity" evidence="1">
    <location>
        <begin position="179"/>
        <end position="190"/>
    </location>
</feature>
<feature type="region of interest" description="Disordered" evidence="1">
    <location>
        <begin position="144"/>
        <end position="201"/>
    </location>
</feature>
<dbReference type="Pfam" id="PF07714">
    <property type="entry name" value="PK_Tyr_Ser-Thr"/>
    <property type="match status" value="1"/>
</dbReference>
<dbReference type="Gene3D" id="3.30.200.20">
    <property type="entry name" value="Phosphorylase Kinase, domain 1"/>
    <property type="match status" value="1"/>
</dbReference>
<reference evidence="3 4" key="1">
    <citation type="journal article" date="2023" name="Commun. Biol.">
        <title>Reorganization of the ancestral sex-determining regions during the evolution of trioecy in Pleodorina starrii.</title>
        <authorList>
            <person name="Takahashi K."/>
            <person name="Suzuki S."/>
            <person name="Kawai-Toyooka H."/>
            <person name="Yamamoto K."/>
            <person name="Hamaji T."/>
            <person name="Ootsuki R."/>
            <person name="Yamaguchi H."/>
            <person name="Kawachi M."/>
            <person name="Higashiyama T."/>
            <person name="Nozaki H."/>
        </authorList>
    </citation>
    <scope>NUCLEOTIDE SEQUENCE [LARGE SCALE GENOMIC DNA]</scope>
    <source>
        <strain evidence="3 4">NIES-4479</strain>
    </source>
</reference>
<name>A0A9W6F8Q5_9CHLO</name>
<dbReference type="InterPro" id="IPR051681">
    <property type="entry name" value="Ser/Thr_Kinases-Pseudokinases"/>
</dbReference>
<dbReference type="AlphaFoldDB" id="A0A9W6F8Q5"/>
<proteinExistence type="predicted"/>
<dbReference type="Proteomes" id="UP001165080">
    <property type="component" value="Unassembled WGS sequence"/>
</dbReference>
<evidence type="ECO:0000256" key="1">
    <source>
        <dbReference type="SAM" id="MobiDB-lite"/>
    </source>
</evidence>
<evidence type="ECO:0000313" key="4">
    <source>
        <dbReference type="Proteomes" id="UP001165080"/>
    </source>
</evidence>
<accession>A0A9W6F8Q5</accession>
<dbReference type="PROSITE" id="PS50011">
    <property type="entry name" value="PROTEIN_KINASE_DOM"/>
    <property type="match status" value="1"/>
</dbReference>
<feature type="compositionally biased region" description="Low complexity" evidence="1">
    <location>
        <begin position="838"/>
        <end position="858"/>
    </location>
</feature>
<feature type="region of interest" description="Disordered" evidence="1">
    <location>
        <begin position="305"/>
        <end position="348"/>
    </location>
</feature>
<feature type="region of interest" description="Disordered" evidence="1">
    <location>
        <begin position="838"/>
        <end position="877"/>
    </location>
</feature>
<dbReference type="InterPro" id="IPR000719">
    <property type="entry name" value="Prot_kinase_dom"/>
</dbReference>